<dbReference type="RefSeq" id="WP_006773901.1">
    <property type="nucleotide sequence ID" value="NZ_BQNJ01000001.1"/>
</dbReference>
<dbReference type="Pfam" id="PF04015">
    <property type="entry name" value="DUF362"/>
    <property type="match status" value="1"/>
</dbReference>
<comment type="caution">
    <text evidence="2">The sequence shown here is derived from an EMBL/GenBank/DDBJ whole genome shotgun (WGS) entry which is preliminary data.</text>
</comment>
<accession>A0A174XPL5</accession>
<sequence length="450" mass="50559">MDLNRYDVFVYQQQEKQGYQNIDDSLKRLILDAVSEVKPGDHVVIKPNLVRQCSLKTSKWEHVITNPLLIKAVLEAVILRLDNSGHIFVLDAPQEDSNFKMILKNTNLLRIIQEVQKQTEVCIECVDIRTEEKKSCNGVIVKRKKQDGDPNGYVKVDLGNSSSFCNKRNKDYYGADYNQEHAKTYHNSKNNSYIVSKSVLLSDVYINMPKLKTHKIGGMTCCLKNAIGIIGEKNCIPHHTLGTPETDGDAYPFVNAKTTTDKKIRGIAMDILRKDIPVVGYLIAFAKKIVTPFVGKPLEVVRNGHWYGNDTLWRAILDLNKILVYSDENGIMHNKPKRKCISIIDAIVAGEKNGPMSPEPKVCGMVGIAFSPLLGDVVMSRLMGFDYKKIPSINNGFGLTNYTLNNEVIPDNISVGSNNPNWNKKLGNINKNDCFAFNAAFGWENHIELD</sequence>
<dbReference type="InterPro" id="IPR007160">
    <property type="entry name" value="DUF362"/>
</dbReference>
<dbReference type="Proteomes" id="UP001055091">
    <property type="component" value="Unassembled WGS sequence"/>
</dbReference>
<evidence type="ECO:0000313" key="3">
    <source>
        <dbReference type="Proteomes" id="UP001055091"/>
    </source>
</evidence>
<proteinExistence type="predicted"/>
<organism evidence="2 3">
    <name type="scientific">Hungatella hathewayi</name>
    <dbReference type="NCBI Taxonomy" id="154046"/>
    <lineage>
        <taxon>Bacteria</taxon>
        <taxon>Bacillati</taxon>
        <taxon>Bacillota</taxon>
        <taxon>Clostridia</taxon>
        <taxon>Lachnospirales</taxon>
        <taxon>Lachnospiraceae</taxon>
        <taxon>Hungatella</taxon>
    </lineage>
</organism>
<evidence type="ECO:0000313" key="2">
    <source>
        <dbReference type="EMBL" id="GKG98146.1"/>
    </source>
</evidence>
<dbReference type="GeneID" id="93147015"/>
<name>A0A174XPL5_9FIRM</name>
<evidence type="ECO:0000259" key="1">
    <source>
        <dbReference type="Pfam" id="PF04015"/>
    </source>
</evidence>
<feature type="domain" description="DUF362" evidence="1">
    <location>
        <begin position="185"/>
        <end position="380"/>
    </location>
</feature>
<dbReference type="AlphaFoldDB" id="A0A174XPL5"/>
<protein>
    <recommendedName>
        <fullName evidence="1">DUF362 domain-containing protein</fullName>
    </recommendedName>
</protein>
<dbReference type="EMBL" id="BQNJ01000001">
    <property type="protein sequence ID" value="GKG98146.1"/>
    <property type="molecule type" value="Genomic_DNA"/>
</dbReference>
<gene>
    <name evidence="2" type="ORF">CE91St55_01280</name>
</gene>
<reference evidence="2" key="1">
    <citation type="submission" date="2022-01" db="EMBL/GenBank/DDBJ databases">
        <title>Novel bile acid biosynthetic pathways are enriched in the microbiome of centenarians.</title>
        <authorList>
            <person name="Sato Y."/>
            <person name="Atarashi K."/>
            <person name="Plichta R.D."/>
            <person name="Arai Y."/>
            <person name="Sasajima S."/>
            <person name="Kearney M.S."/>
            <person name="Suda W."/>
            <person name="Takeshita K."/>
            <person name="Sasaki T."/>
            <person name="Okamoto S."/>
            <person name="Skelly N.A."/>
            <person name="Okamura Y."/>
            <person name="Vlamakis H."/>
            <person name="Li Y."/>
            <person name="Tanoue T."/>
            <person name="Takei H."/>
            <person name="Nittono H."/>
            <person name="Narushima S."/>
            <person name="Irie J."/>
            <person name="Itoh H."/>
            <person name="Moriya K."/>
            <person name="Sugiura Y."/>
            <person name="Suematsu M."/>
            <person name="Moritoki N."/>
            <person name="Shibata S."/>
            <person name="Littman R.D."/>
            <person name="Fischbach A.M."/>
            <person name="Uwamino Y."/>
            <person name="Inoue T."/>
            <person name="Honda A."/>
            <person name="Hattori M."/>
            <person name="Murai T."/>
            <person name="Xavier J.R."/>
            <person name="Hirose N."/>
            <person name="Honda K."/>
        </authorList>
    </citation>
    <scope>NUCLEOTIDE SEQUENCE</scope>
    <source>
        <strain evidence="2">CE91-St55</strain>
    </source>
</reference>